<proteinExistence type="predicted"/>
<protein>
    <submittedName>
        <fullName evidence="2">Uncharacterized protein</fullName>
    </submittedName>
</protein>
<keyword evidence="3" id="KW-1185">Reference proteome</keyword>
<evidence type="ECO:0000313" key="2">
    <source>
        <dbReference type="EMBL" id="MPC27149.1"/>
    </source>
</evidence>
<dbReference type="EMBL" id="VSRR010001699">
    <property type="protein sequence ID" value="MPC27149.1"/>
    <property type="molecule type" value="Genomic_DNA"/>
</dbReference>
<feature type="compositionally biased region" description="Low complexity" evidence="1">
    <location>
        <begin position="17"/>
        <end position="33"/>
    </location>
</feature>
<gene>
    <name evidence="2" type="ORF">E2C01_020311</name>
</gene>
<sequence>MLGCRQRITQKYARSFSRPQSSSAPVPSASPGSWPLRMYFETTLWMHQSGYHTWITHQEHVSLPSDPGGGGANPLHTSSQHHSQCQLHHIQPVHLLTC</sequence>
<name>A0A5B7E168_PORTR</name>
<accession>A0A5B7E168</accession>
<feature type="region of interest" description="Disordered" evidence="1">
    <location>
        <begin position="13"/>
        <end position="33"/>
    </location>
</feature>
<dbReference type="AlphaFoldDB" id="A0A5B7E168"/>
<reference evidence="2 3" key="1">
    <citation type="submission" date="2019-05" db="EMBL/GenBank/DDBJ databases">
        <title>Another draft genome of Portunus trituberculatus and its Hox gene families provides insights of decapod evolution.</title>
        <authorList>
            <person name="Jeong J.-H."/>
            <person name="Song I."/>
            <person name="Kim S."/>
            <person name="Choi T."/>
            <person name="Kim D."/>
            <person name="Ryu S."/>
            <person name="Kim W."/>
        </authorList>
    </citation>
    <scope>NUCLEOTIDE SEQUENCE [LARGE SCALE GENOMIC DNA]</scope>
    <source>
        <tissue evidence="2">Muscle</tissue>
    </source>
</reference>
<evidence type="ECO:0000313" key="3">
    <source>
        <dbReference type="Proteomes" id="UP000324222"/>
    </source>
</evidence>
<organism evidence="2 3">
    <name type="scientific">Portunus trituberculatus</name>
    <name type="common">Swimming crab</name>
    <name type="synonym">Neptunus trituberculatus</name>
    <dbReference type="NCBI Taxonomy" id="210409"/>
    <lineage>
        <taxon>Eukaryota</taxon>
        <taxon>Metazoa</taxon>
        <taxon>Ecdysozoa</taxon>
        <taxon>Arthropoda</taxon>
        <taxon>Crustacea</taxon>
        <taxon>Multicrustacea</taxon>
        <taxon>Malacostraca</taxon>
        <taxon>Eumalacostraca</taxon>
        <taxon>Eucarida</taxon>
        <taxon>Decapoda</taxon>
        <taxon>Pleocyemata</taxon>
        <taxon>Brachyura</taxon>
        <taxon>Eubrachyura</taxon>
        <taxon>Portunoidea</taxon>
        <taxon>Portunidae</taxon>
        <taxon>Portuninae</taxon>
        <taxon>Portunus</taxon>
    </lineage>
</organism>
<comment type="caution">
    <text evidence="2">The sequence shown here is derived from an EMBL/GenBank/DDBJ whole genome shotgun (WGS) entry which is preliminary data.</text>
</comment>
<feature type="region of interest" description="Disordered" evidence="1">
    <location>
        <begin position="62"/>
        <end position="83"/>
    </location>
</feature>
<evidence type="ECO:0000256" key="1">
    <source>
        <dbReference type="SAM" id="MobiDB-lite"/>
    </source>
</evidence>
<dbReference type="Proteomes" id="UP000324222">
    <property type="component" value="Unassembled WGS sequence"/>
</dbReference>